<name>A0A0A8ZJN5_ARUDO</name>
<protein>
    <submittedName>
        <fullName evidence="1">Uncharacterized protein</fullName>
    </submittedName>
</protein>
<dbReference type="AlphaFoldDB" id="A0A0A8ZJN5"/>
<dbReference type="EMBL" id="GBRH01260935">
    <property type="protein sequence ID" value="JAD36960.1"/>
    <property type="molecule type" value="Transcribed_RNA"/>
</dbReference>
<reference evidence="1" key="2">
    <citation type="journal article" date="2015" name="Data Brief">
        <title>Shoot transcriptome of the giant reed, Arundo donax.</title>
        <authorList>
            <person name="Barrero R.A."/>
            <person name="Guerrero F.D."/>
            <person name="Moolhuijzen P."/>
            <person name="Goolsby J.A."/>
            <person name="Tidwell J."/>
            <person name="Bellgard S.E."/>
            <person name="Bellgard M.I."/>
        </authorList>
    </citation>
    <scope>NUCLEOTIDE SEQUENCE</scope>
    <source>
        <tissue evidence="1">Shoot tissue taken approximately 20 cm above the soil surface</tissue>
    </source>
</reference>
<organism evidence="1">
    <name type="scientific">Arundo donax</name>
    <name type="common">Giant reed</name>
    <name type="synonym">Donax arundinaceus</name>
    <dbReference type="NCBI Taxonomy" id="35708"/>
    <lineage>
        <taxon>Eukaryota</taxon>
        <taxon>Viridiplantae</taxon>
        <taxon>Streptophyta</taxon>
        <taxon>Embryophyta</taxon>
        <taxon>Tracheophyta</taxon>
        <taxon>Spermatophyta</taxon>
        <taxon>Magnoliopsida</taxon>
        <taxon>Liliopsida</taxon>
        <taxon>Poales</taxon>
        <taxon>Poaceae</taxon>
        <taxon>PACMAD clade</taxon>
        <taxon>Arundinoideae</taxon>
        <taxon>Arundineae</taxon>
        <taxon>Arundo</taxon>
    </lineage>
</organism>
<accession>A0A0A8ZJN5</accession>
<sequence>MIQTRSLLVWSHISCQKDNAVFVYPVICLGN</sequence>
<reference evidence="1" key="1">
    <citation type="submission" date="2014-09" db="EMBL/GenBank/DDBJ databases">
        <authorList>
            <person name="Magalhaes I.L.F."/>
            <person name="Oliveira U."/>
            <person name="Santos F.R."/>
            <person name="Vidigal T.H.D.A."/>
            <person name="Brescovit A.D."/>
            <person name="Santos A.J."/>
        </authorList>
    </citation>
    <scope>NUCLEOTIDE SEQUENCE</scope>
    <source>
        <tissue evidence="1">Shoot tissue taken approximately 20 cm above the soil surface</tissue>
    </source>
</reference>
<proteinExistence type="predicted"/>
<evidence type="ECO:0000313" key="1">
    <source>
        <dbReference type="EMBL" id="JAD36960.1"/>
    </source>
</evidence>